<proteinExistence type="predicted"/>
<reference evidence="3 4" key="1">
    <citation type="submission" date="2018-05" db="EMBL/GenBank/DDBJ databases">
        <title>Genome comparison of Eubacterium sp.</title>
        <authorList>
            <person name="Feng Y."/>
            <person name="Sanchez-Andrea I."/>
            <person name="Stams A.J.M."/>
            <person name="De Vos W.M."/>
        </authorList>
    </citation>
    <scope>NUCLEOTIDE SEQUENCE [LARGE SCALE GENOMIC DNA]</scope>
    <source>
        <strain evidence="3 4">YI</strain>
    </source>
</reference>
<dbReference type="RefSeq" id="WP_096920491.1">
    <property type="nucleotide sequence ID" value="NZ_CP029487.1"/>
</dbReference>
<gene>
    <name evidence="3" type="ORF">CPZ25_011715</name>
</gene>
<dbReference type="InterPro" id="IPR001387">
    <property type="entry name" value="Cro/C1-type_HTH"/>
</dbReference>
<dbReference type="EMBL" id="CP029487">
    <property type="protein sequence ID" value="QCT71965.1"/>
    <property type="molecule type" value="Genomic_DNA"/>
</dbReference>
<dbReference type="GO" id="GO:0003677">
    <property type="term" value="F:DNA binding"/>
    <property type="evidence" value="ECO:0007669"/>
    <property type="project" value="UniProtKB-KW"/>
</dbReference>
<sequence>MNEFDKLFYSIVGKKLRTLRIEKDYTLKDVASHVDLTEKTIQRYETGERKIKADKLKEIVDFLGGDYDSFIKEVQTEQLGSQKSDSLPDLNAKDERDIAKDLSFTLEQLETAQTGIMFDGEPLDDETRELLKISLENSIRLGKQIAKQKYTNKRYKKD</sequence>
<keyword evidence="4" id="KW-1185">Reference proteome</keyword>
<dbReference type="PANTHER" id="PTHR46797">
    <property type="entry name" value="HTH-TYPE TRANSCRIPTIONAL REGULATOR"/>
    <property type="match status" value="1"/>
</dbReference>
<dbReference type="Pfam" id="PF01381">
    <property type="entry name" value="HTH_3"/>
    <property type="match status" value="1"/>
</dbReference>
<evidence type="ECO:0000313" key="4">
    <source>
        <dbReference type="Proteomes" id="UP000218387"/>
    </source>
</evidence>
<organism evidence="3 4">
    <name type="scientific">Eubacterium maltosivorans</name>
    <dbReference type="NCBI Taxonomy" id="2041044"/>
    <lineage>
        <taxon>Bacteria</taxon>
        <taxon>Bacillati</taxon>
        <taxon>Bacillota</taxon>
        <taxon>Clostridia</taxon>
        <taxon>Eubacteriales</taxon>
        <taxon>Eubacteriaceae</taxon>
        <taxon>Eubacterium</taxon>
    </lineage>
</organism>
<dbReference type="KEGG" id="emt:CPZ25_011715"/>
<evidence type="ECO:0000256" key="1">
    <source>
        <dbReference type="ARBA" id="ARBA00023125"/>
    </source>
</evidence>
<dbReference type="SUPFAM" id="SSF47413">
    <property type="entry name" value="lambda repressor-like DNA-binding domains"/>
    <property type="match status" value="1"/>
</dbReference>
<accession>A0A2A5T8M7</accession>
<keyword evidence="1" id="KW-0238">DNA-binding</keyword>
<dbReference type="InterPro" id="IPR050807">
    <property type="entry name" value="TransReg_Diox_bact_type"/>
</dbReference>
<evidence type="ECO:0000259" key="2">
    <source>
        <dbReference type="PROSITE" id="PS50943"/>
    </source>
</evidence>
<dbReference type="InterPro" id="IPR010982">
    <property type="entry name" value="Lambda_DNA-bd_dom_sf"/>
</dbReference>
<dbReference type="PROSITE" id="PS50943">
    <property type="entry name" value="HTH_CROC1"/>
    <property type="match status" value="1"/>
</dbReference>
<dbReference type="Gene3D" id="1.10.260.40">
    <property type="entry name" value="lambda repressor-like DNA-binding domains"/>
    <property type="match status" value="1"/>
</dbReference>
<dbReference type="GO" id="GO:0003700">
    <property type="term" value="F:DNA-binding transcription factor activity"/>
    <property type="evidence" value="ECO:0007669"/>
    <property type="project" value="TreeGrafter"/>
</dbReference>
<dbReference type="AlphaFoldDB" id="A0A2A5T8M7"/>
<dbReference type="PANTHER" id="PTHR46797:SF1">
    <property type="entry name" value="METHYLPHOSPHONATE SYNTHASE"/>
    <property type="match status" value="1"/>
</dbReference>
<name>A0A2A5T8M7_EUBML</name>
<protein>
    <submittedName>
        <fullName evidence="3">XRE family transcriptional regulator</fullName>
    </submittedName>
</protein>
<dbReference type="Proteomes" id="UP000218387">
    <property type="component" value="Chromosome"/>
</dbReference>
<dbReference type="CDD" id="cd00093">
    <property type="entry name" value="HTH_XRE"/>
    <property type="match status" value="1"/>
</dbReference>
<dbReference type="GO" id="GO:0005829">
    <property type="term" value="C:cytosol"/>
    <property type="evidence" value="ECO:0007669"/>
    <property type="project" value="TreeGrafter"/>
</dbReference>
<evidence type="ECO:0000313" key="3">
    <source>
        <dbReference type="EMBL" id="QCT71965.1"/>
    </source>
</evidence>
<dbReference type="SMART" id="SM00530">
    <property type="entry name" value="HTH_XRE"/>
    <property type="match status" value="1"/>
</dbReference>
<feature type="domain" description="HTH cro/C1-type" evidence="2">
    <location>
        <begin position="16"/>
        <end position="70"/>
    </location>
</feature>